<dbReference type="GO" id="GO:0044010">
    <property type="term" value="P:single-species biofilm formation"/>
    <property type="evidence" value="ECO:0007669"/>
    <property type="project" value="InterPro"/>
</dbReference>
<dbReference type="EMBL" id="FR695877">
    <property type="protein sequence ID" value="CBX30679.1"/>
    <property type="molecule type" value="Genomic_DNA"/>
</dbReference>
<dbReference type="Pfam" id="PF15723">
    <property type="entry name" value="MqsR_toxin"/>
    <property type="match status" value="1"/>
</dbReference>
<protein>
    <submittedName>
        <fullName evidence="1">Motility quorum-sensing regulator mqsR</fullName>
    </submittedName>
</protein>
<dbReference type="AlphaFoldDB" id="E1YKP6"/>
<proteinExistence type="predicted"/>
<dbReference type="CDD" id="cd12869">
    <property type="entry name" value="MqsR"/>
    <property type="match status" value="1"/>
</dbReference>
<dbReference type="GO" id="GO:0009372">
    <property type="term" value="P:quorum sensing"/>
    <property type="evidence" value="ECO:0007669"/>
    <property type="project" value="InterPro"/>
</dbReference>
<name>E1YKP6_9BACT</name>
<organism evidence="1">
    <name type="scientific">uncultured Desulfobacterium sp</name>
    <dbReference type="NCBI Taxonomy" id="201089"/>
    <lineage>
        <taxon>Bacteria</taxon>
        <taxon>Pseudomonadati</taxon>
        <taxon>Thermodesulfobacteriota</taxon>
        <taxon>Desulfobacteria</taxon>
        <taxon>Desulfobacterales</taxon>
        <taxon>Desulfobacteriaceae</taxon>
        <taxon>Desulfobacterium</taxon>
        <taxon>environmental samples</taxon>
    </lineage>
</organism>
<dbReference type="Gene3D" id="3.30.2310.40">
    <property type="match status" value="1"/>
</dbReference>
<gene>
    <name evidence="1" type="ORF">N47_E41910</name>
</gene>
<accession>E1YKP6</accession>
<dbReference type="InterPro" id="IPR031451">
    <property type="entry name" value="MqsR_toxin"/>
</dbReference>
<sequence length="97" mass="11531">MEKRKPHYDLNKFKELFCSVETRFITAAARKGAVTMGYMDEEGIIAVINRLCSEHFYKSMTTHVNHKIWQDVYRYQDDEDNDLYISCSYPRIKLEPS</sequence>
<dbReference type="GO" id="GO:0017148">
    <property type="term" value="P:negative regulation of translation"/>
    <property type="evidence" value="ECO:0007669"/>
    <property type="project" value="InterPro"/>
</dbReference>
<dbReference type="InterPro" id="IPR038493">
    <property type="entry name" value="MqsR_sf"/>
</dbReference>
<evidence type="ECO:0000313" key="1">
    <source>
        <dbReference type="EMBL" id="CBX30679.1"/>
    </source>
</evidence>
<reference evidence="1" key="1">
    <citation type="journal article" date="2011" name="Environ. Microbiol.">
        <title>Genomic insights into the metabolic potential of the polycyclic aromatic hydrocarbon degrading sulfate-reducing Deltaproteobacterium N47.</title>
        <authorList>
            <person name="Bergmann F."/>
            <person name="Selesi D."/>
            <person name="Weinmaier T."/>
            <person name="Tischler P."/>
            <person name="Rattei T."/>
            <person name="Meckenstock R.U."/>
        </authorList>
    </citation>
    <scope>NUCLEOTIDE SEQUENCE</scope>
</reference>